<dbReference type="RefSeq" id="WP_056987345.1">
    <property type="nucleotide sequence ID" value="NZ_CP014912.1"/>
</dbReference>
<sequence>MNDLVDPAKAKLIPSGLVATLRNVLFNSIHAIFIAALVLLVLSVVTLPLIRNSQGSESNN</sequence>
<reference evidence="2 3" key="1">
    <citation type="submission" date="2016-03" db="EMBL/GenBank/DDBJ databases">
        <title>Pediococcus and Lactobacillus from brewery environment - whole genome sequencing and assembly.</title>
        <authorList>
            <person name="Behr J."/>
            <person name="Geissler A.J."/>
            <person name="Vogel R.F."/>
        </authorList>
    </citation>
    <scope>NUCLEOTIDE SEQUENCE [LARGE SCALE GENOMIC DNA]</scope>
    <source>
        <strain evidence="2 3">TMW 1.1995</strain>
    </source>
</reference>
<feature type="transmembrane region" description="Helical" evidence="1">
    <location>
        <begin position="29"/>
        <end position="50"/>
    </location>
</feature>
<dbReference type="EMBL" id="CP014924">
    <property type="protein sequence ID" value="ANZ66489.1"/>
    <property type="molecule type" value="Genomic_DNA"/>
</dbReference>
<proteinExistence type="predicted"/>
<gene>
    <name evidence="2" type="ORF">AYR63_04635</name>
</gene>
<keyword evidence="3" id="KW-1185">Reference proteome</keyword>
<evidence type="ECO:0000313" key="3">
    <source>
        <dbReference type="Proteomes" id="UP000093267"/>
    </source>
</evidence>
<accession>A0A1B2IWT3</accession>
<dbReference type="Proteomes" id="UP000093267">
    <property type="component" value="Chromosome"/>
</dbReference>
<evidence type="ECO:0000256" key="1">
    <source>
        <dbReference type="SAM" id="Phobius"/>
    </source>
</evidence>
<keyword evidence="1" id="KW-0472">Membrane</keyword>
<organism evidence="2 3">
    <name type="scientific">Secundilactobacillus paracollinoides</name>
    <dbReference type="NCBI Taxonomy" id="240427"/>
    <lineage>
        <taxon>Bacteria</taxon>
        <taxon>Bacillati</taxon>
        <taxon>Bacillota</taxon>
        <taxon>Bacilli</taxon>
        <taxon>Lactobacillales</taxon>
        <taxon>Lactobacillaceae</taxon>
        <taxon>Secundilactobacillus</taxon>
    </lineage>
</organism>
<evidence type="ECO:0000313" key="2">
    <source>
        <dbReference type="EMBL" id="ANZ66489.1"/>
    </source>
</evidence>
<protein>
    <submittedName>
        <fullName evidence="2">Uncharacterized protein</fullName>
    </submittedName>
</protein>
<dbReference type="AlphaFoldDB" id="A0A1B2IWT3"/>
<name>A0A1B2IWT3_9LACO</name>
<keyword evidence="1" id="KW-0812">Transmembrane</keyword>
<keyword evidence="1" id="KW-1133">Transmembrane helix</keyword>